<organism evidence="1 2">
    <name type="scientific">Triplophysa tibetana</name>
    <dbReference type="NCBI Taxonomy" id="1572043"/>
    <lineage>
        <taxon>Eukaryota</taxon>
        <taxon>Metazoa</taxon>
        <taxon>Chordata</taxon>
        <taxon>Craniata</taxon>
        <taxon>Vertebrata</taxon>
        <taxon>Euteleostomi</taxon>
        <taxon>Actinopterygii</taxon>
        <taxon>Neopterygii</taxon>
        <taxon>Teleostei</taxon>
        <taxon>Ostariophysi</taxon>
        <taxon>Cypriniformes</taxon>
        <taxon>Nemacheilidae</taxon>
        <taxon>Triplophysa</taxon>
    </lineage>
</organism>
<proteinExistence type="predicted"/>
<gene>
    <name evidence="1" type="ORF">E1301_Tti007883</name>
</gene>
<dbReference type="Proteomes" id="UP000324632">
    <property type="component" value="Chromosome 25"/>
</dbReference>
<dbReference type="AlphaFoldDB" id="A0A5A9MYT9"/>
<comment type="caution">
    <text evidence="1">The sequence shown here is derived from an EMBL/GenBank/DDBJ whole genome shotgun (WGS) entry which is preliminary data.</text>
</comment>
<name>A0A5A9MYT9_9TELE</name>
<sequence length="238" mass="25474">MTEIDDSALRISASSCEKLRQHIAKGCHAVVQECVSRRTTYKDKCTSSGNWACWGSSIDDMVDIAVNDFFRIVGGVGWNSNAAGGQRLEDLSPASQLLCSWKLPGWPLNPCKVASLYVVGVSTKLCYRVDAEEQTRADAGRLSGGVADMVRQGLGRCAKTVPVSTSDLLAHDQHACAIQTANTPLTFSLWHPAGSSSPHLSILRRDGVSGLEGSQYTHWRLLSIPRGACTLGPSVTAG</sequence>
<evidence type="ECO:0000313" key="2">
    <source>
        <dbReference type="Proteomes" id="UP000324632"/>
    </source>
</evidence>
<accession>A0A5A9MYT9</accession>
<reference evidence="1 2" key="1">
    <citation type="journal article" date="2019" name="Mol. Ecol. Resour.">
        <title>Chromosome-level genome assembly of Triplophysa tibetana, a fish adapted to the harsh high-altitude environment of the Tibetan Plateau.</title>
        <authorList>
            <person name="Yang X."/>
            <person name="Liu H."/>
            <person name="Ma Z."/>
            <person name="Zou Y."/>
            <person name="Zou M."/>
            <person name="Mao Y."/>
            <person name="Li X."/>
            <person name="Wang H."/>
            <person name="Chen T."/>
            <person name="Wang W."/>
            <person name="Yang R."/>
        </authorList>
    </citation>
    <scope>NUCLEOTIDE SEQUENCE [LARGE SCALE GENOMIC DNA]</scope>
    <source>
        <strain evidence="1">TTIB1903HZAU</strain>
        <tissue evidence="1">Muscle</tissue>
    </source>
</reference>
<evidence type="ECO:0000313" key="1">
    <source>
        <dbReference type="EMBL" id="KAA0702058.1"/>
    </source>
</evidence>
<keyword evidence="2" id="KW-1185">Reference proteome</keyword>
<protein>
    <submittedName>
        <fullName evidence="1">Uncharacterized protein</fullName>
    </submittedName>
</protein>
<dbReference type="EMBL" id="SOYY01000025">
    <property type="protein sequence ID" value="KAA0702058.1"/>
    <property type="molecule type" value="Genomic_DNA"/>
</dbReference>